<evidence type="ECO:0000256" key="1">
    <source>
        <dbReference type="ARBA" id="ARBA00022801"/>
    </source>
</evidence>
<proteinExistence type="predicted"/>
<dbReference type="GO" id="GO:0016787">
    <property type="term" value="F:hydrolase activity"/>
    <property type="evidence" value="ECO:0007669"/>
    <property type="project" value="UniProtKB-KW"/>
</dbReference>
<evidence type="ECO:0000256" key="2">
    <source>
        <dbReference type="ARBA" id="ARBA00022806"/>
    </source>
</evidence>
<dbReference type="InterPro" id="IPR027417">
    <property type="entry name" value="P-loop_NTPase"/>
</dbReference>
<dbReference type="GO" id="GO:0004386">
    <property type="term" value="F:helicase activity"/>
    <property type="evidence" value="ECO:0007669"/>
    <property type="project" value="UniProtKB-KW"/>
</dbReference>
<dbReference type="GO" id="GO:0005524">
    <property type="term" value="F:ATP binding"/>
    <property type="evidence" value="ECO:0007669"/>
    <property type="project" value="InterPro"/>
</dbReference>
<dbReference type="PANTHER" id="PTHR44533:SF4">
    <property type="entry name" value="DEAD_H RNA HELICASE, PUTATIVE-RELATED"/>
    <property type="match status" value="1"/>
</dbReference>
<organism evidence="4">
    <name type="scientific">viral metagenome</name>
    <dbReference type="NCBI Taxonomy" id="1070528"/>
    <lineage>
        <taxon>unclassified sequences</taxon>
        <taxon>metagenomes</taxon>
        <taxon>organismal metagenomes</taxon>
    </lineage>
</organism>
<dbReference type="Gene3D" id="3.40.50.300">
    <property type="entry name" value="P-loop containing nucleotide triphosphate hydrolases"/>
    <property type="match status" value="2"/>
</dbReference>
<dbReference type="InterPro" id="IPR014001">
    <property type="entry name" value="Helicase_ATP-bd"/>
</dbReference>
<dbReference type="AlphaFoldDB" id="A0A6C0D8H8"/>
<dbReference type="Pfam" id="PF00270">
    <property type="entry name" value="DEAD"/>
    <property type="match status" value="1"/>
</dbReference>
<accession>A0A6C0D8H8</accession>
<dbReference type="EMBL" id="MN739566">
    <property type="protein sequence ID" value="QHT13356.1"/>
    <property type="molecule type" value="Genomic_DNA"/>
</dbReference>
<reference evidence="4" key="1">
    <citation type="journal article" date="2020" name="Nature">
        <title>Giant virus diversity and host interactions through global metagenomics.</title>
        <authorList>
            <person name="Schulz F."/>
            <person name="Roux S."/>
            <person name="Paez-Espino D."/>
            <person name="Jungbluth S."/>
            <person name="Walsh D.A."/>
            <person name="Denef V.J."/>
            <person name="McMahon K.D."/>
            <person name="Konstantinidis K.T."/>
            <person name="Eloe-Fadrosh E.A."/>
            <person name="Kyrpides N.C."/>
            <person name="Woyke T."/>
        </authorList>
    </citation>
    <scope>NUCLEOTIDE SEQUENCE</scope>
    <source>
        <strain evidence="4">GVMAG-M-3300023174-131</strain>
    </source>
</reference>
<name>A0A6C0D8H8_9ZZZZ</name>
<evidence type="ECO:0000259" key="3">
    <source>
        <dbReference type="PROSITE" id="PS51192"/>
    </source>
</evidence>
<feature type="domain" description="Helicase ATP-binding" evidence="3">
    <location>
        <begin position="212"/>
        <end position="369"/>
    </location>
</feature>
<keyword evidence="2" id="KW-0347">Helicase</keyword>
<keyword evidence="1" id="KW-0378">Hydrolase</keyword>
<dbReference type="SUPFAM" id="SSF52540">
    <property type="entry name" value="P-loop containing nucleoside triphosphate hydrolases"/>
    <property type="match status" value="1"/>
</dbReference>
<evidence type="ECO:0000313" key="4">
    <source>
        <dbReference type="EMBL" id="QHT13356.1"/>
    </source>
</evidence>
<keyword evidence="2" id="KW-0067">ATP-binding</keyword>
<dbReference type="GO" id="GO:0005737">
    <property type="term" value="C:cytoplasm"/>
    <property type="evidence" value="ECO:0007669"/>
    <property type="project" value="TreeGrafter"/>
</dbReference>
<sequence length="984" mass="114896">MSYNRKTHNKSDNPKSNKGFWEYSIFQKKVENNHEEQTIKRDLTPNNSLNLKHIEQYINPTPTREEQLLINFNAGKTLSSKDLIILERIVAKNKEALKKDIDDITKLGMKAVVKTDEGKIHYMMFLLEQFIKKNQEENIANLYLKLKNPKYNDSLTNITTSNEKYKNLILKMNDVVNELDLIDLQFTKFSNQMPPLNEKGFNKFDDWQIETINNINNNYSTIISAPTSAGKSVLSGYAATKGRVLYIVPTDALAWQVSAYIGNIINSDIPIITLTYQSIPRRDELISLLNISPAIVGTPELILDYLPFIKLNFNWVIFDEIHMIGKKEGSAMEMIAKILYNVPFLALSATIGNLDELTDWFKSLNPINAHMVKNINCTKRFFNLQNYYYDNNQIIMIHPLSLVTIDEFINKSILTKTINPTPLDTWSLVTELINHNIDLDNLNPNIFFNKNEVIELTKTYTYFNSLIQFMVNNFDKYNKEISDIINKYTSINFENYDTPLIPVLDTLNSNDKFPAIIFQHNTISCLEIVRKLAEELEVAESTKYPQLIKERMNKNKNDKRFNKKLDKELSKLTDKQVDKKIKETKDFVFELRDEENINAPHNDFIYNKNDKFSDLDIKDWANKYKEYFPCMNGDYHFLIRLLWRGIGVYTNGLPDGYLRLIQSLAFKKKLAVVFSDSSLVFGISMPFRTVVIYKNTSIVDNLDSMLYHQMAGRAGRRGLDKEGNIVFIGYSWERIKELSISSIPNVCGSDKIIWSTPKKISDTSQYNFLKLNTNMLKSNYLSVVLNNHNTKLDNNYKSIWEFCNNDDKNIAQMLWLFRYSNEGIIMYYLQSYLKQYFECCNPNEESSQIELAYFLSKFINVKEANNMEDVLVQSSSKINYESIYDELRNIDIDILNFIDGRIWISIRNNCLVDIKDDILRQELFDFSTKIKILQHYCFHTSQINLTKLFGKLLTRIWWIYHTSSPVIRINKEQSFTNLLEMNNE</sequence>
<dbReference type="PANTHER" id="PTHR44533">
    <property type="entry name" value="DEAD/H RNA HELICASE, PUTATIVE-RELATED"/>
    <property type="match status" value="1"/>
</dbReference>
<dbReference type="InterPro" id="IPR011545">
    <property type="entry name" value="DEAD/DEAH_box_helicase_dom"/>
</dbReference>
<keyword evidence="2" id="KW-0547">Nucleotide-binding</keyword>
<protein>
    <recommendedName>
        <fullName evidence="3">Helicase ATP-binding domain-containing protein</fullName>
    </recommendedName>
</protein>
<dbReference type="PROSITE" id="PS51192">
    <property type="entry name" value="HELICASE_ATP_BIND_1"/>
    <property type="match status" value="1"/>
</dbReference>
<dbReference type="SMART" id="SM00487">
    <property type="entry name" value="DEXDc"/>
    <property type="match status" value="1"/>
</dbReference>
<dbReference type="InterPro" id="IPR052431">
    <property type="entry name" value="SKI2_subfamily_helicases"/>
</dbReference>
<dbReference type="GO" id="GO:0003676">
    <property type="term" value="F:nucleic acid binding"/>
    <property type="evidence" value="ECO:0007669"/>
    <property type="project" value="InterPro"/>
</dbReference>